<protein>
    <submittedName>
        <fullName evidence="2">Uncharacterized protein</fullName>
    </submittedName>
</protein>
<proteinExistence type="predicted"/>
<evidence type="ECO:0000313" key="2">
    <source>
        <dbReference type="EMBL" id="KAK8934101.1"/>
    </source>
</evidence>
<dbReference type="Proteomes" id="UP001418222">
    <property type="component" value="Unassembled WGS sequence"/>
</dbReference>
<dbReference type="InterPro" id="IPR010410">
    <property type="entry name" value="DUF1005"/>
</dbReference>
<evidence type="ECO:0000313" key="3">
    <source>
        <dbReference type="Proteomes" id="UP001418222"/>
    </source>
</evidence>
<feature type="compositionally biased region" description="Basic residues" evidence="1">
    <location>
        <begin position="46"/>
        <end position="60"/>
    </location>
</feature>
<sequence length="332" mass="36807">MITPTCSTLIWCFLAIQHPPRPATTTSTSVEAKGAGLGHVAEPGKSSRRNRNQRKNKASKKASAAEKGKAPLGPVSFRKPSFPCNEHDFESTYGHFFQHSIEKPKSRFAEAENGEITLSAKSKVAANVKYALRKMGEIVGYCIHNYLDLKKTPVKLRTSCFHGRRFSSDCVDIPNSPKIVQIDSCCLNSRSSRRATHSLIDHSDELGSYPQSNVTRECWQPWGRLVAWGETGPRDSVCLRLYIIPEGQDVGILVSEITLSAEKEGECLIDMDRQMPGDGKSSRPVVQLAVRHVTCVEDVVMFMALATTVDLSMEACSPFRRKARKGSWHSIL</sequence>
<comment type="caution">
    <text evidence="2">The sequence shown here is derived from an EMBL/GenBank/DDBJ whole genome shotgun (WGS) entry which is preliminary data.</text>
</comment>
<keyword evidence="3" id="KW-1185">Reference proteome</keyword>
<name>A0AAP0BAB4_9ASPA</name>
<feature type="region of interest" description="Disordered" evidence="1">
    <location>
        <begin position="22"/>
        <end position="73"/>
    </location>
</feature>
<gene>
    <name evidence="2" type="ORF">KSP39_PZI014395</name>
</gene>
<reference evidence="2 3" key="1">
    <citation type="journal article" date="2022" name="Nat. Plants">
        <title>Genomes of leafy and leafless Platanthera orchids illuminate the evolution of mycoheterotrophy.</title>
        <authorList>
            <person name="Li M.H."/>
            <person name="Liu K.W."/>
            <person name="Li Z."/>
            <person name="Lu H.C."/>
            <person name="Ye Q.L."/>
            <person name="Zhang D."/>
            <person name="Wang J.Y."/>
            <person name="Li Y.F."/>
            <person name="Zhong Z.M."/>
            <person name="Liu X."/>
            <person name="Yu X."/>
            <person name="Liu D.K."/>
            <person name="Tu X.D."/>
            <person name="Liu B."/>
            <person name="Hao Y."/>
            <person name="Liao X.Y."/>
            <person name="Jiang Y.T."/>
            <person name="Sun W.H."/>
            <person name="Chen J."/>
            <person name="Chen Y.Q."/>
            <person name="Ai Y."/>
            <person name="Zhai J.W."/>
            <person name="Wu S.S."/>
            <person name="Zhou Z."/>
            <person name="Hsiao Y.Y."/>
            <person name="Wu W.L."/>
            <person name="Chen Y.Y."/>
            <person name="Lin Y.F."/>
            <person name="Hsu J.L."/>
            <person name="Li C.Y."/>
            <person name="Wang Z.W."/>
            <person name="Zhao X."/>
            <person name="Zhong W.Y."/>
            <person name="Ma X.K."/>
            <person name="Ma L."/>
            <person name="Huang J."/>
            <person name="Chen G.Z."/>
            <person name="Huang M.Z."/>
            <person name="Huang L."/>
            <person name="Peng D.H."/>
            <person name="Luo Y.B."/>
            <person name="Zou S.Q."/>
            <person name="Chen S.P."/>
            <person name="Lan S."/>
            <person name="Tsai W.C."/>
            <person name="Van de Peer Y."/>
            <person name="Liu Z.J."/>
        </authorList>
    </citation>
    <scope>NUCLEOTIDE SEQUENCE [LARGE SCALE GENOMIC DNA]</scope>
    <source>
        <strain evidence="2">Lor287</strain>
    </source>
</reference>
<dbReference type="Pfam" id="PF06219">
    <property type="entry name" value="DUF1005"/>
    <property type="match status" value="1"/>
</dbReference>
<dbReference type="AlphaFoldDB" id="A0AAP0BAB4"/>
<evidence type="ECO:0000256" key="1">
    <source>
        <dbReference type="SAM" id="MobiDB-lite"/>
    </source>
</evidence>
<accession>A0AAP0BAB4</accession>
<dbReference type="PANTHER" id="PTHR31317">
    <property type="entry name" value="OS08G0163500 PROTEIN"/>
    <property type="match status" value="1"/>
</dbReference>
<dbReference type="EMBL" id="JBBWWQ010000012">
    <property type="protein sequence ID" value="KAK8934101.1"/>
    <property type="molecule type" value="Genomic_DNA"/>
</dbReference>
<dbReference type="PANTHER" id="PTHR31317:SF4">
    <property type="entry name" value="OS08G0163500 PROTEIN"/>
    <property type="match status" value="1"/>
</dbReference>
<organism evidence="2 3">
    <name type="scientific">Platanthera zijinensis</name>
    <dbReference type="NCBI Taxonomy" id="2320716"/>
    <lineage>
        <taxon>Eukaryota</taxon>
        <taxon>Viridiplantae</taxon>
        <taxon>Streptophyta</taxon>
        <taxon>Embryophyta</taxon>
        <taxon>Tracheophyta</taxon>
        <taxon>Spermatophyta</taxon>
        <taxon>Magnoliopsida</taxon>
        <taxon>Liliopsida</taxon>
        <taxon>Asparagales</taxon>
        <taxon>Orchidaceae</taxon>
        <taxon>Orchidoideae</taxon>
        <taxon>Orchideae</taxon>
        <taxon>Orchidinae</taxon>
        <taxon>Platanthera</taxon>
    </lineage>
</organism>